<dbReference type="GO" id="GO:0140662">
    <property type="term" value="F:ATP-dependent protein folding chaperone"/>
    <property type="evidence" value="ECO:0007669"/>
    <property type="project" value="InterPro"/>
</dbReference>
<dbReference type="SUPFAM" id="SSF100920">
    <property type="entry name" value="Heat shock protein 70kD (HSP70), peptide-binding domain"/>
    <property type="match status" value="1"/>
</dbReference>
<dbReference type="InterPro" id="IPR043129">
    <property type="entry name" value="ATPase_NBD"/>
</dbReference>
<evidence type="ECO:0000256" key="1">
    <source>
        <dbReference type="ARBA" id="ARBA00007381"/>
    </source>
</evidence>
<dbReference type="AlphaFoldDB" id="A0A485AZY5"/>
<dbReference type="Gene3D" id="2.60.34.10">
    <property type="entry name" value="Substrate Binding Domain Of DNAk, Chain A, domain 1"/>
    <property type="match status" value="1"/>
</dbReference>
<organism evidence="4 5">
    <name type="scientific">Raoultella planticola</name>
    <name type="common">Klebsiella planticola</name>
    <dbReference type="NCBI Taxonomy" id="575"/>
    <lineage>
        <taxon>Bacteria</taxon>
        <taxon>Pseudomonadati</taxon>
        <taxon>Pseudomonadota</taxon>
        <taxon>Gammaproteobacteria</taxon>
        <taxon>Enterobacterales</taxon>
        <taxon>Enterobacteriaceae</taxon>
        <taxon>Klebsiella/Raoultella group</taxon>
        <taxon>Raoultella</taxon>
    </lineage>
</organism>
<dbReference type="InterPro" id="IPR013126">
    <property type="entry name" value="Hsp_70_fam"/>
</dbReference>
<dbReference type="PANTHER" id="PTHR19375">
    <property type="entry name" value="HEAT SHOCK PROTEIN 70KDA"/>
    <property type="match status" value="1"/>
</dbReference>
<proteinExistence type="inferred from homology"/>
<dbReference type="Proteomes" id="UP000345637">
    <property type="component" value="Unassembled WGS sequence"/>
</dbReference>
<accession>A0A485AZY5</accession>
<evidence type="ECO:0000256" key="3">
    <source>
        <dbReference type="ARBA" id="ARBA00022840"/>
    </source>
</evidence>
<sequence length="181" mass="19513">MTRAKLESLVEDLVNRSIEPLKVALQDAGLSVSDIQDVILVGGQTRMPMVQKKVAEFFGKEPRKDVNPDEAVAIGAAVQGGVLTGEVKDVLLLDVTPLSLGIETMGGVMTALINKNTTIPTKHSQVFSTAEDNQSAVTIHVIQGERKRASDNKSLGQFNLDGIKPGTARYAADRSHLRHRC</sequence>
<dbReference type="PROSITE" id="PS01036">
    <property type="entry name" value="HSP70_3"/>
    <property type="match status" value="1"/>
</dbReference>
<protein>
    <submittedName>
        <fullName evidence="4">Heat shock protein 70</fullName>
    </submittedName>
</protein>
<dbReference type="GO" id="GO:0005524">
    <property type="term" value="F:ATP binding"/>
    <property type="evidence" value="ECO:0007669"/>
    <property type="project" value="UniProtKB-KW"/>
</dbReference>
<dbReference type="InterPro" id="IPR029047">
    <property type="entry name" value="HSP70_peptide-bd_sf"/>
</dbReference>
<dbReference type="Pfam" id="PF00012">
    <property type="entry name" value="HSP70"/>
    <property type="match status" value="1"/>
</dbReference>
<keyword evidence="4" id="KW-0346">Stress response</keyword>
<comment type="similarity">
    <text evidence="1">Belongs to the heat shock protein 70 family.</text>
</comment>
<dbReference type="Gene3D" id="3.90.640.10">
    <property type="entry name" value="Actin, Chain A, domain 4"/>
    <property type="match status" value="1"/>
</dbReference>
<keyword evidence="2" id="KW-0547">Nucleotide-binding</keyword>
<dbReference type="EMBL" id="CAADJE010000023">
    <property type="protein sequence ID" value="VFS66230.1"/>
    <property type="molecule type" value="Genomic_DNA"/>
</dbReference>
<keyword evidence="3" id="KW-0067">ATP-binding</keyword>
<dbReference type="PRINTS" id="PR00301">
    <property type="entry name" value="HEATSHOCK70"/>
</dbReference>
<reference evidence="4 5" key="1">
    <citation type="submission" date="2019-03" db="EMBL/GenBank/DDBJ databases">
        <authorList>
            <consortium name="Pathogen Informatics"/>
        </authorList>
    </citation>
    <scope>NUCLEOTIDE SEQUENCE [LARGE SCALE GENOMIC DNA]</scope>
    <source>
        <strain evidence="4 5">NCTC12998</strain>
    </source>
</reference>
<dbReference type="SUPFAM" id="SSF53067">
    <property type="entry name" value="Actin-like ATPase domain"/>
    <property type="match status" value="1"/>
</dbReference>
<evidence type="ECO:0000313" key="5">
    <source>
        <dbReference type="Proteomes" id="UP000345637"/>
    </source>
</evidence>
<name>A0A485AZY5_RAOPL</name>
<gene>
    <name evidence="4" type="primary">dnaK_3</name>
    <name evidence="4" type="ORF">NCTC12998_02983</name>
</gene>
<evidence type="ECO:0000313" key="4">
    <source>
        <dbReference type="EMBL" id="VFS66230.1"/>
    </source>
</evidence>
<evidence type="ECO:0000256" key="2">
    <source>
        <dbReference type="ARBA" id="ARBA00022741"/>
    </source>
</evidence>
<dbReference type="InterPro" id="IPR018181">
    <property type="entry name" value="Heat_shock_70_CS"/>
</dbReference>
<dbReference type="Gene3D" id="3.30.420.40">
    <property type="match status" value="2"/>
</dbReference>